<name>A0A8T7M775_9CHLR</name>
<evidence type="ECO:0000256" key="1">
    <source>
        <dbReference type="ARBA" id="ARBA00010211"/>
    </source>
</evidence>
<comment type="similarity">
    <text evidence="1">Belongs to the FAH family.</text>
</comment>
<dbReference type="Pfam" id="PF01557">
    <property type="entry name" value="FAA_hydrolase"/>
    <property type="match status" value="1"/>
</dbReference>
<dbReference type="PANTHER" id="PTHR42796:SF4">
    <property type="entry name" value="FUMARYLACETOACETATE HYDROLASE DOMAIN-CONTAINING PROTEIN 2A"/>
    <property type="match status" value="1"/>
</dbReference>
<proteinExistence type="inferred from homology"/>
<dbReference type="InterPro" id="IPR036663">
    <property type="entry name" value="Fumarylacetoacetase_C_sf"/>
</dbReference>
<dbReference type="InterPro" id="IPR011234">
    <property type="entry name" value="Fumarylacetoacetase-like_C"/>
</dbReference>
<keyword evidence="5" id="KW-0378">Hydrolase</keyword>
<sequence length="451" mass="49670">MRYLTYRRSGINRLGSLQQGYIVDVEQVAGVGDLLSLIKGGIALWDTVAEKLKSANLAELKAKGAAVLYHEGLVSAPYTNPPKNVICLGRNYYKHYLEGAVARGESGEKPPEAPIYFTKPPTSITGAFDPIPLDYEITQKYDWEVEFGVIIGVGGKKIAQENALKHVFGYTIINDLSARDVQYKHQQWFKGKGLDGSCPIGPFVVTPDELPESLHVPISLKVNGIIKQEANTGQLMFDIPTIIADLSTTMTLEPGDIISTGTPDGVGNFRNPPEYLAHRDVMETIIEGIGTMRHLIASPERVALVAAFDRARDELLQTLSLVQPQHYDLATVNPDWSVKELVAHLAGGITFAATAIQRHLDGTLVAGIQAMNERNASQVQERAVKSLQELVDELVKSHYQVADLYLSLTDEQTQTTSTMSSGAKVTIHERLQRYTNHYREHSAEIIQVIKA</sequence>
<dbReference type="FunFam" id="3.90.850.10:FF:000002">
    <property type="entry name" value="2-hydroxyhepta-2,4-diene-1,7-dioate isomerase"/>
    <property type="match status" value="1"/>
</dbReference>
<evidence type="ECO:0000259" key="4">
    <source>
        <dbReference type="Pfam" id="PF12867"/>
    </source>
</evidence>
<dbReference type="GO" id="GO:0046872">
    <property type="term" value="F:metal ion binding"/>
    <property type="evidence" value="ECO:0007669"/>
    <property type="project" value="UniProtKB-KW"/>
</dbReference>
<dbReference type="InterPro" id="IPR024775">
    <property type="entry name" value="DinB-like"/>
</dbReference>
<evidence type="ECO:0000313" key="7">
    <source>
        <dbReference type="Proteomes" id="UP000521676"/>
    </source>
</evidence>
<reference evidence="5 7" key="1">
    <citation type="submission" date="2020-06" db="EMBL/GenBank/DDBJ databases">
        <title>Anoxygenic phototrophic Chloroflexota member uses a Type I reaction center.</title>
        <authorList>
            <person name="Tsuji J.M."/>
            <person name="Shaw N.A."/>
            <person name="Nagashima S."/>
            <person name="Venkiteswaran J."/>
            <person name="Schiff S.L."/>
            <person name="Hanada S."/>
            <person name="Tank M."/>
            <person name="Neufeld J.D."/>
        </authorList>
    </citation>
    <scope>NUCLEOTIDE SEQUENCE [LARGE SCALE GENOMIC DNA]</scope>
    <source>
        <strain evidence="5">L227-S17</strain>
    </source>
</reference>
<dbReference type="InterPro" id="IPR051121">
    <property type="entry name" value="FAH"/>
</dbReference>
<reference evidence="6" key="2">
    <citation type="journal article" date="2024" name="Nature">
        <title>Anoxygenic phototroph of the Chloroflexota uses a type I reaction centre.</title>
        <authorList>
            <person name="Tsuji J.M."/>
            <person name="Shaw N.A."/>
            <person name="Nagashima S."/>
            <person name="Venkiteswaran J.J."/>
            <person name="Schiff S.L."/>
            <person name="Watanabe T."/>
            <person name="Fukui M."/>
            <person name="Hanada S."/>
            <person name="Tank M."/>
            <person name="Neufeld J.D."/>
        </authorList>
    </citation>
    <scope>NUCLEOTIDE SEQUENCE</scope>
    <source>
        <strain evidence="6">L227-S17</strain>
    </source>
</reference>
<dbReference type="Gene3D" id="3.90.850.10">
    <property type="entry name" value="Fumarylacetoacetase-like, C-terminal domain"/>
    <property type="match status" value="1"/>
</dbReference>
<dbReference type="Proteomes" id="UP000521676">
    <property type="component" value="Unassembled WGS sequence"/>
</dbReference>
<dbReference type="GO" id="GO:0019752">
    <property type="term" value="P:carboxylic acid metabolic process"/>
    <property type="evidence" value="ECO:0007669"/>
    <property type="project" value="UniProtKB-ARBA"/>
</dbReference>
<dbReference type="SUPFAM" id="SSF109854">
    <property type="entry name" value="DinB/YfiT-like putative metalloenzymes"/>
    <property type="match status" value="1"/>
</dbReference>
<organism evidence="5 7">
    <name type="scientific">Candidatus Chlorohelix allophototropha</name>
    <dbReference type="NCBI Taxonomy" id="3003348"/>
    <lineage>
        <taxon>Bacteria</taxon>
        <taxon>Bacillati</taxon>
        <taxon>Chloroflexota</taxon>
        <taxon>Chloroflexia</taxon>
        <taxon>Candidatus Chloroheliales</taxon>
        <taxon>Candidatus Chloroheliaceae</taxon>
        <taxon>Candidatus Chlorohelix</taxon>
    </lineage>
</organism>
<dbReference type="PANTHER" id="PTHR42796">
    <property type="entry name" value="FUMARYLACETOACETATE HYDROLASE DOMAIN-CONTAINING PROTEIN 2A-RELATED"/>
    <property type="match status" value="1"/>
</dbReference>
<feature type="domain" description="DinB-like" evidence="4">
    <location>
        <begin position="307"/>
        <end position="445"/>
    </location>
</feature>
<dbReference type="Pfam" id="PF12867">
    <property type="entry name" value="DinB_2"/>
    <property type="match status" value="1"/>
</dbReference>
<protein>
    <submittedName>
        <fullName evidence="5">Fumarylacetoacetate hydrolase family protein</fullName>
    </submittedName>
</protein>
<evidence type="ECO:0000259" key="3">
    <source>
        <dbReference type="Pfam" id="PF01557"/>
    </source>
</evidence>
<dbReference type="RefSeq" id="WP_341471774.1">
    <property type="nucleotide sequence ID" value="NZ_CP128400.1"/>
</dbReference>
<evidence type="ECO:0000313" key="8">
    <source>
        <dbReference type="Proteomes" id="UP001431572"/>
    </source>
</evidence>
<evidence type="ECO:0000313" key="5">
    <source>
        <dbReference type="EMBL" id="NWJ47997.1"/>
    </source>
</evidence>
<dbReference type="GO" id="GO:0016787">
    <property type="term" value="F:hydrolase activity"/>
    <property type="evidence" value="ECO:0007669"/>
    <property type="project" value="UniProtKB-KW"/>
</dbReference>
<keyword evidence="2" id="KW-0479">Metal-binding</keyword>
<dbReference type="GO" id="GO:0016853">
    <property type="term" value="F:isomerase activity"/>
    <property type="evidence" value="ECO:0007669"/>
    <property type="project" value="UniProtKB-ARBA"/>
</dbReference>
<dbReference type="EMBL" id="JACATZ010000003">
    <property type="protein sequence ID" value="NWJ47997.1"/>
    <property type="molecule type" value="Genomic_DNA"/>
</dbReference>
<gene>
    <name evidence="5" type="ORF">HXX08_19250</name>
    <name evidence="6" type="ORF">OZ401_003532</name>
</gene>
<evidence type="ECO:0000313" key="6">
    <source>
        <dbReference type="EMBL" id="WJW69902.1"/>
    </source>
</evidence>
<accession>A0A8T7M775</accession>
<dbReference type="AlphaFoldDB" id="A0A8T7M775"/>
<feature type="domain" description="Fumarylacetoacetase-like C-terminal" evidence="3">
    <location>
        <begin position="85"/>
        <end position="294"/>
    </location>
</feature>
<dbReference type="SUPFAM" id="SSF56529">
    <property type="entry name" value="FAH"/>
    <property type="match status" value="1"/>
</dbReference>
<dbReference type="Gene3D" id="1.20.120.450">
    <property type="entry name" value="dinb family like domain"/>
    <property type="match status" value="1"/>
</dbReference>
<evidence type="ECO:0000256" key="2">
    <source>
        <dbReference type="ARBA" id="ARBA00022723"/>
    </source>
</evidence>
<keyword evidence="8" id="KW-1185">Reference proteome</keyword>
<dbReference type="InterPro" id="IPR034660">
    <property type="entry name" value="DinB/YfiT-like"/>
</dbReference>
<dbReference type="EMBL" id="CP128400">
    <property type="protein sequence ID" value="WJW69902.1"/>
    <property type="molecule type" value="Genomic_DNA"/>
</dbReference>
<dbReference type="Proteomes" id="UP001431572">
    <property type="component" value="Chromosome 2"/>
</dbReference>